<evidence type="ECO:0000256" key="2">
    <source>
        <dbReference type="ARBA" id="ARBA00046344"/>
    </source>
</evidence>
<proteinExistence type="inferred from homology"/>
<keyword evidence="5" id="KW-1185">Reference proteome</keyword>
<comment type="similarity">
    <text evidence="2">Belongs to the FAM81 family.</text>
</comment>
<protein>
    <submittedName>
        <fullName evidence="4">Uncharacterized protein</fullName>
    </submittedName>
</protein>
<accession>A0AAV6GLK5</accession>
<evidence type="ECO:0000313" key="5">
    <source>
        <dbReference type="Proteomes" id="UP000823561"/>
    </source>
</evidence>
<dbReference type="InterPro" id="IPR029619">
    <property type="entry name" value="FAM81"/>
</dbReference>
<dbReference type="PANTHER" id="PTHR22420">
    <property type="entry name" value="PROTEIN FAM81A"/>
    <property type="match status" value="1"/>
</dbReference>
<feature type="region of interest" description="Disordered" evidence="3">
    <location>
        <begin position="1"/>
        <end position="39"/>
    </location>
</feature>
<organism evidence="4 5">
    <name type="scientific">Alosa alosa</name>
    <name type="common">allis shad</name>
    <dbReference type="NCBI Taxonomy" id="278164"/>
    <lineage>
        <taxon>Eukaryota</taxon>
        <taxon>Metazoa</taxon>
        <taxon>Chordata</taxon>
        <taxon>Craniata</taxon>
        <taxon>Vertebrata</taxon>
        <taxon>Euteleostomi</taxon>
        <taxon>Actinopterygii</taxon>
        <taxon>Neopterygii</taxon>
        <taxon>Teleostei</taxon>
        <taxon>Clupei</taxon>
        <taxon>Clupeiformes</taxon>
        <taxon>Clupeoidei</taxon>
        <taxon>Clupeidae</taxon>
        <taxon>Alosa</taxon>
    </lineage>
</organism>
<name>A0AAV6GLK5_9TELE</name>
<dbReference type="PANTHER" id="PTHR22420:SF2">
    <property type="entry name" value="PROTEIN FAM81A"/>
    <property type="match status" value="1"/>
</dbReference>
<dbReference type="EMBL" id="JADWDJ010000011">
    <property type="protein sequence ID" value="KAG5273701.1"/>
    <property type="molecule type" value="Genomic_DNA"/>
</dbReference>
<dbReference type="AlphaFoldDB" id="A0AAV6GLK5"/>
<keyword evidence="1" id="KW-0175">Coiled coil</keyword>
<comment type="caution">
    <text evidence="4">The sequence shown here is derived from an EMBL/GenBank/DDBJ whole genome shotgun (WGS) entry which is preliminary data.</text>
</comment>
<reference evidence="4" key="1">
    <citation type="submission" date="2020-10" db="EMBL/GenBank/DDBJ databases">
        <title>Chromosome-scale genome assembly of the Allis shad, Alosa alosa.</title>
        <authorList>
            <person name="Margot Z."/>
            <person name="Christophe K."/>
            <person name="Cabau C."/>
            <person name="Louis A."/>
            <person name="Berthelot C."/>
            <person name="Parey E."/>
            <person name="Roest Crollius H."/>
            <person name="Montfort J."/>
            <person name="Robinson-Rechavi M."/>
            <person name="Bucao C."/>
            <person name="Bouchez O."/>
            <person name="Gislard M."/>
            <person name="Lluch J."/>
            <person name="Milhes M."/>
            <person name="Lampietro C."/>
            <person name="Lopez Roques C."/>
            <person name="Donnadieu C."/>
            <person name="Braasch I."/>
            <person name="Desvignes T."/>
            <person name="Postlethwait J."/>
            <person name="Bobe J."/>
            <person name="Guiguen Y."/>
        </authorList>
    </citation>
    <scope>NUCLEOTIDE SEQUENCE</scope>
    <source>
        <strain evidence="4">M-15738</strain>
        <tissue evidence="4">Blood</tissue>
    </source>
</reference>
<evidence type="ECO:0000256" key="3">
    <source>
        <dbReference type="SAM" id="MobiDB-lite"/>
    </source>
</evidence>
<sequence>MLRPRLPTLPRHDKRTRQSERQSELPEGDDMAPNPCKGSAIRKAEGQDQIRLLLDEHIRAVSALIHRLNKDIQGVQQQMQAQDEVTYRTQASVRKMEVQQLVVLSDLRARVGRCDDSITRLAADFRSTNERIYKMIRQHHGSQTLMESKLRDLEAQVRLQCSKAVRGRALEHTSTPSSNTLDTKLTAAGQSGLREQECVLRDAVEKIAKLCQSIKNKTSSDEKAMVERCVQLSDRLTRLEISQRRRAPPHPDCSLEELIDSRISKLQKQLWEELQEMKAETNNGFAIVHDSLGSLRKVLEAKMKMERDRLLRRLRASSG</sequence>
<dbReference type="Proteomes" id="UP000823561">
    <property type="component" value="Chromosome 11"/>
</dbReference>
<evidence type="ECO:0000256" key="1">
    <source>
        <dbReference type="ARBA" id="ARBA00023054"/>
    </source>
</evidence>
<gene>
    <name evidence="4" type="ORF">AALO_G00154480</name>
</gene>
<evidence type="ECO:0000313" key="4">
    <source>
        <dbReference type="EMBL" id="KAG5273701.1"/>
    </source>
</evidence>